<comment type="caution">
    <text evidence="2">The sequence shown here is derived from an EMBL/GenBank/DDBJ whole genome shotgun (WGS) entry which is preliminary data.</text>
</comment>
<reference evidence="2 3" key="1">
    <citation type="submission" date="2020-07" db="EMBL/GenBank/DDBJ databases">
        <title>Comparative genomics of pyrophilous fungi reveals a link between fire events and developmental genes.</title>
        <authorList>
            <consortium name="DOE Joint Genome Institute"/>
            <person name="Steindorff A.S."/>
            <person name="Carver A."/>
            <person name="Calhoun S."/>
            <person name="Stillman K."/>
            <person name="Liu H."/>
            <person name="Lipzen A."/>
            <person name="Pangilinan J."/>
            <person name="Labutti K."/>
            <person name="Bruns T.D."/>
            <person name="Grigoriev I.V."/>
        </authorList>
    </citation>
    <scope>NUCLEOTIDE SEQUENCE [LARGE SCALE GENOMIC DNA]</scope>
    <source>
        <strain evidence="2 3">CBS 144469</strain>
    </source>
</reference>
<feature type="region of interest" description="Disordered" evidence="1">
    <location>
        <begin position="522"/>
        <end position="594"/>
    </location>
</feature>
<sequence>MAARRSRRLAPDHSESSSIDAAVAPPYPGEEPAPPPYTGRATETTPPTAAEVPILSGSEHSSPRILTPNPVPVNTGPFSFSRRMLGQLPLSEPRLTPPLIPPSISTLPHNPSRRYGTGLTNSQPSPLTPITQRSITFGEFVEMPDQDPNRRNPFDNTESTEQRGTRIPPLFAPRIKPENVTTRLPAIPELTTPPQQLGYPIIDATGVKEYLVQEVILEIPTCLSSTTFARGGPDGFGSVAGRYYNVLKRAEEGLNWTLPSGAQLINPEARHFFKAEYQMLDEVLTHVHKYVDEGRGTGYRINIERWKPLAARMFEVKNSCKEALLASGEGIIELPKWGRTGRMTDVWSINDFEILSVAFRAEVEQFFSTVTRAVTAMAKVQEEYNGSRSSQSETHGVTNKDKGKGVGEGKRHEYSQDNLRKPSSATRVAPAASVFEPLYPEHYNGIRPAEERSISSRVPGVSVPRSINNPFLTSAQSASHGRLTNPETFRPLGNITSSTNCMGGAESGSQRYQEMLRPMYPEYPSQQAPQPHNPVLSTPGSQVRFDTGNDGDPDDSSSSSESESGRGNRRRGSRGLRKGRKRSNSHGRDSQYWMNRVFMDKQKMRANKATYRDQANPKETPSEYFIQKLNLLQLTYNYNDRELIQEIMNGVPTTWTTIVTPHLYLQLEDFQANIKYHEELLMKLDSLRSYFGNFGGNTRGYSRNPFMGGYRNNPAQARTNLVGAHDKLPPPQFPKDDENVSKRGTPVSKGGCPCRHCGSGNHWDYECKHSRRGERRARANFAEDEADAQAAYDELYYNLETQLRAYLCVNCLKGKQLAQALNAENSALLDDPRTLVMRKLQARPPGCTFLGAKAMEHPYTRHPNSEPARKSNSFKLQAAR</sequence>
<feature type="compositionally biased region" description="Pro residues" evidence="1">
    <location>
        <begin position="25"/>
        <end position="37"/>
    </location>
</feature>
<feature type="compositionally biased region" description="Basic and acidic residues" evidence="1">
    <location>
        <begin position="398"/>
        <end position="420"/>
    </location>
</feature>
<keyword evidence="3" id="KW-1185">Reference proteome</keyword>
<dbReference type="AlphaFoldDB" id="A0A8H6H9J5"/>
<organism evidence="2 3">
    <name type="scientific">Ephemerocybe angulata</name>
    <dbReference type="NCBI Taxonomy" id="980116"/>
    <lineage>
        <taxon>Eukaryota</taxon>
        <taxon>Fungi</taxon>
        <taxon>Dikarya</taxon>
        <taxon>Basidiomycota</taxon>
        <taxon>Agaricomycotina</taxon>
        <taxon>Agaricomycetes</taxon>
        <taxon>Agaricomycetidae</taxon>
        <taxon>Agaricales</taxon>
        <taxon>Agaricineae</taxon>
        <taxon>Psathyrellaceae</taxon>
        <taxon>Ephemerocybe</taxon>
    </lineage>
</organism>
<protein>
    <submittedName>
        <fullName evidence="2">Uncharacterized protein</fullName>
    </submittedName>
</protein>
<feature type="compositionally biased region" description="Polar residues" evidence="1">
    <location>
        <begin position="524"/>
        <end position="541"/>
    </location>
</feature>
<name>A0A8H6H9J5_9AGAR</name>
<feature type="compositionally biased region" description="Basic and acidic residues" evidence="1">
    <location>
        <begin position="858"/>
        <end position="869"/>
    </location>
</feature>
<feature type="compositionally biased region" description="Polar residues" evidence="1">
    <location>
        <begin position="494"/>
        <end position="509"/>
    </location>
</feature>
<feature type="region of interest" description="Disordered" evidence="1">
    <location>
        <begin position="1"/>
        <end position="71"/>
    </location>
</feature>
<feature type="region of interest" description="Disordered" evidence="1">
    <location>
        <begin position="383"/>
        <end position="427"/>
    </location>
</feature>
<evidence type="ECO:0000256" key="1">
    <source>
        <dbReference type="SAM" id="MobiDB-lite"/>
    </source>
</evidence>
<feature type="region of interest" description="Disordered" evidence="1">
    <location>
        <begin position="858"/>
        <end position="880"/>
    </location>
</feature>
<feature type="compositionally biased region" description="Basic residues" evidence="1">
    <location>
        <begin position="567"/>
        <end position="585"/>
    </location>
</feature>
<accession>A0A8H6H9J5</accession>
<dbReference type="EMBL" id="JACGCI010000204">
    <property type="protein sequence ID" value="KAF6742057.1"/>
    <property type="molecule type" value="Genomic_DNA"/>
</dbReference>
<feature type="compositionally biased region" description="Polar residues" evidence="1">
    <location>
        <begin position="384"/>
        <end position="397"/>
    </location>
</feature>
<proteinExistence type="predicted"/>
<feature type="region of interest" description="Disordered" evidence="1">
    <location>
        <begin position="472"/>
        <end position="509"/>
    </location>
</feature>
<feature type="compositionally biased region" description="Low complexity" evidence="1">
    <location>
        <begin position="41"/>
        <end position="51"/>
    </location>
</feature>
<evidence type="ECO:0000313" key="3">
    <source>
        <dbReference type="Proteomes" id="UP000521943"/>
    </source>
</evidence>
<dbReference type="OrthoDB" id="3203159at2759"/>
<dbReference type="Proteomes" id="UP000521943">
    <property type="component" value="Unassembled WGS sequence"/>
</dbReference>
<feature type="region of interest" description="Disordered" evidence="1">
    <location>
        <begin position="142"/>
        <end position="164"/>
    </location>
</feature>
<gene>
    <name evidence="2" type="ORF">DFP72DRAFT_861131</name>
</gene>
<evidence type="ECO:0000313" key="2">
    <source>
        <dbReference type="EMBL" id="KAF6742057.1"/>
    </source>
</evidence>
<feature type="compositionally biased region" description="Polar residues" evidence="1">
    <location>
        <begin position="870"/>
        <end position="880"/>
    </location>
</feature>